<proteinExistence type="predicted"/>
<dbReference type="PANTHER" id="PTHR34954:SF3">
    <property type="entry name" value="EXPRESSED PROTEIN"/>
    <property type="match status" value="1"/>
</dbReference>
<dbReference type="OMA" id="KRGPHIE"/>
<evidence type="ECO:0008006" key="3">
    <source>
        <dbReference type="Google" id="ProtNLM"/>
    </source>
</evidence>
<dbReference type="AlphaFoldDB" id="A0A4Y7KAQ3"/>
<dbReference type="InterPro" id="IPR044160">
    <property type="entry name" value="TGD4-like"/>
</dbReference>
<protein>
    <recommendedName>
        <fullName evidence="3">Protein TRIGALACTOSYLDIACYLGLYCEROL 4, chloroplastic</fullName>
    </recommendedName>
</protein>
<dbReference type="EMBL" id="CM010721">
    <property type="protein sequence ID" value="RZC69291.1"/>
    <property type="molecule type" value="Genomic_DNA"/>
</dbReference>
<dbReference type="GO" id="GO:1990052">
    <property type="term" value="P:ER to chloroplast lipid transport"/>
    <property type="evidence" value="ECO:0007669"/>
    <property type="project" value="InterPro"/>
</dbReference>
<dbReference type="GO" id="GO:0009941">
    <property type="term" value="C:chloroplast envelope"/>
    <property type="evidence" value="ECO:0007669"/>
    <property type="project" value="TreeGrafter"/>
</dbReference>
<dbReference type="OrthoDB" id="512148at2759"/>
<name>A0A4Y7KAQ3_PAPSO</name>
<accession>A0A4Y7KAQ3</accession>
<dbReference type="GO" id="GO:0070300">
    <property type="term" value="F:phosphatidic acid binding"/>
    <property type="evidence" value="ECO:0007669"/>
    <property type="project" value="InterPro"/>
</dbReference>
<dbReference type="Gramene" id="RZC69291">
    <property type="protein sequence ID" value="RZC69291"/>
    <property type="gene ID" value="C5167_032396"/>
</dbReference>
<evidence type="ECO:0000313" key="1">
    <source>
        <dbReference type="EMBL" id="RZC69291.1"/>
    </source>
</evidence>
<organism evidence="1 2">
    <name type="scientific">Papaver somniferum</name>
    <name type="common">Opium poppy</name>
    <dbReference type="NCBI Taxonomy" id="3469"/>
    <lineage>
        <taxon>Eukaryota</taxon>
        <taxon>Viridiplantae</taxon>
        <taxon>Streptophyta</taxon>
        <taxon>Embryophyta</taxon>
        <taxon>Tracheophyta</taxon>
        <taxon>Spermatophyta</taxon>
        <taxon>Magnoliopsida</taxon>
        <taxon>Ranunculales</taxon>
        <taxon>Papaveraceae</taxon>
        <taxon>Papaveroideae</taxon>
        <taxon>Papaver</taxon>
    </lineage>
</organism>
<dbReference type="STRING" id="3469.A0A4Y7KAQ3"/>
<evidence type="ECO:0000313" key="2">
    <source>
        <dbReference type="Proteomes" id="UP000316621"/>
    </source>
</evidence>
<dbReference type="Proteomes" id="UP000316621">
    <property type="component" value="Chromosome 7"/>
</dbReference>
<sequence>MANMRLAMDSTFWDLNVSTPQTLDGSAKSIPGEPFPLDGAKASRVLRTQQLPLLSNGFPLGIIPSYSPASQKELGSFSMQSLLLRPSTSNWWLGLVGQFRPKKLITSIKSEFFANNDFELPAIKDIAKHIVDKSIYSLGLCTQLSIGPDSSLLLSTEKQGDWNKRRSKAKLYHKLPDHDITMEAAWPELFVDRNGEYWNVPESVSLDLSSIVSESGLRYRLGLQKVSGQPQPLSDSIGEPPLSLMPGLCAKAGFSYEKSRDIWRQKETEEDITRKTNQGAFWWPSYDVRLKEPHAAVSGIIGGTCTAWLTGKGGSTAEDSSIQVGESGTVSLHPKIRKPLMADLYGSVCYTFQHGKFRKSYGDLTRVDARLDICSASAFAKGAADLVSNVFGSSSASKEVNPLSSPRLNLILQQQVAGPIVFRVDSKFALGSTVSGGKRGPHMEDIMYSLNYSLRLLRSGKVVAWYSPKRKEGMIELRLFEF</sequence>
<reference evidence="1 2" key="1">
    <citation type="journal article" date="2018" name="Science">
        <title>The opium poppy genome and morphinan production.</title>
        <authorList>
            <person name="Guo L."/>
            <person name="Winzer T."/>
            <person name="Yang X."/>
            <person name="Li Y."/>
            <person name="Ning Z."/>
            <person name="He Z."/>
            <person name="Teodor R."/>
            <person name="Lu Y."/>
            <person name="Bowser T.A."/>
            <person name="Graham I.A."/>
            <person name="Ye K."/>
        </authorList>
    </citation>
    <scope>NUCLEOTIDE SEQUENCE [LARGE SCALE GENOMIC DNA]</scope>
    <source>
        <strain evidence="2">cv. HN1</strain>
        <tissue evidence="1">Leaves</tissue>
    </source>
</reference>
<keyword evidence="2" id="KW-1185">Reference proteome</keyword>
<gene>
    <name evidence="1" type="ORF">C5167_032396</name>
</gene>
<dbReference type="GO" id="GO:0034196">
    <property type="term" value="P:acylglycerol transport"/>
    <property type="evidence" value="ECO:0007669"/>
    <property type="project" value="InterPro"/>
</dbReference>
<dbReference type="PANTHER" id="PTHR34954">
    <property type="entry name" value="EXPRESSED PROTEIN"/>
    <property type="match status" value="1"/>
</dbReference>